<reference evidence="2" key="1">
    <citation type="submission" date="2019-03" db="EMBL/GenBank/DDBJ databases">
        <title>Lake Tanganyika Metagenome-Assembled Genomes (MAGs).</title>
        <authorList>
            <person name="Tran P."/>
        </authorList>
    </citation>
    <scope>NUCLEOTIDE SEQUENCE</scope>
    <source>
        <strain evidence="2">K_DeepCast_65m_m2_066</strain>
    </source>
</reference>
<dbReference type="GO" id="GO:0004519">
    <property type="term" value="F:endonuclease activity"/>
    <property type="evidence" value="ECO:0007669"/>
    <property type="project" value="UniProtKB-KW"/>
</dbReference>
<keyword evidence="2" id="KW-0255">Endonuclease</keyword>
<keyword evidence="2" id="KW-0540">Nuclease</keyword>
<dbReference type="AlphaFoldDB" id="A0A937VX87"/>
<dbReference type="PANTHER" id="PTHR36558:SF1">
    <property type="entry name" value="RESTRICTION ENDONUCLEASE DOMAIN-CONTAINING PROTEIN-RELATED"/>
    <property type="match status" value="1"/>
</dbReference>
<gene>
    <name evidence="2" type="ORF">FJZ47_00290</name>
</gene>
<feature type="domain" description="Putative restriction endonuclease" evidence="1">
    <location>
        <begin position="15"/>
        <end position="183"/>
    </location>
</feature>
<dbReference type="Pfam" id="PF05685">
    <property type="entry name" value="Uma2"/>
    <property type="match status" value="1"/>
</dbReference>
<evidence type="ECO:0000259" key="1">
    <source>
        <dbReference type="Pfam" id="PF05685"/>
    </source>
</evidence>
<protein>
    <submittedName>
        <fullName evidence="2">Uma2 family endonuclease</fullName>
    </submittedName>
</protein>
<dbReference type="InterPro" id="IPR012296">
    <property type="entry name" value="Nuclease_put_TT1808"/>
</dbReference>
<dbReference type="PANTHER" id="PTHR36558">
    <property type="entry name" value="GLR1098 PROTEIN"/>
    <property type="match status" value="1"/>
</dbReference>
<dbReference type="InterPro" id="IPR008538">
    <property type="entry name" value="Uma2"/>
</dbReference>
<sequence>MSTHPVLQSVRFTMSEYLTFERAAEERHEYLDGMIYAMAGESLAHGTICTNLTMTLATQLRGTPCRVFSKDIKVQVGPYRASSRQGLYAYPDLLVICGEPQVHDAVQDVILNPRVIIEVLSPSTSTFDRNDKCDRYRQWLPSLTDYLLVWQDRPKINHCHRTAPQCWALRTIEGLNEVLRLPEVGCTMPVTGGPLAPGLQQAGGLMPDKRDIGQLCVDTARHGGSPCARWMG</sequence>
<dbReference type="InterPro" id="IPR011335">
    <property type="entry name" value="Restrct_endonuc-II-like"/>
</dbReference>
<dbReference type="SUPFAM" id="SSF52980">
    <property type="entry name" value="Restriction endonuclease-like"/>
    <property type="match status" value="1"/>
</dbReference>
<name>A0A937VX87_UNCTE</name>
<dbReference type="EMBL" id="VGLS01000004">
    <property type="protein sequence ID" value="MBM3222233.1"/>
    <property type="molecule type" value="Genomic_DNA"/>
</dbReference>
<keyword evidence="2" id="KW-0378">Hydrolase</keyword>
<organism evidence="2 3">
    <name type="scientific">Tectimicrobiota bacterium</name>
    <dbReference type="NCBI Taxonomy" id="2528274"/>
    <lineage>
        <taxon>Bacteria</taxon>
        <taxon>Pseudomonadati</taxon>
        <taxon>Nitrospinota/Tectimicrobiota group</taxon>
        <taxon>Candidatus Tectimicrobiota</taxon>
    </lineage>
</organism>
<evidence type="ECO:0000313" key="3">
    <source>
        <dbReference type="Proteomes" id="UP000712673"/>
    </source>
</evidence>
<proteinExistence type="predicted"/>
<dbReference type="Proteomes" id="UP000712673">
    <property type="component" value="Unassembled WGS sequence"/>
</dbReference>
<dbReference type="CDD" id="cd06260">
    <property type="entry name" value="DUF820-like"/>
    <property type="match status" value="1"/>
</dbReference>
<comment type="caution">
    <text evidence="2">The sequence shown here is derived from an EMBL/GenBank/DDBJ whole genome shotgun (WGS) entry which is preliminary data.</text>
</comment>
<accession>A0A937VX87</accession>
<evidence type="ECO:0000313" key="2">
    <source>
        <dbReference type="EMBL" id="MBM3222233.1"/>
    </source>
</evidence>
<dbReference type="Gene3D" id="3.90.1570.10">
    <property type="entry name" value="tt1808, chain A"/>
    <property type="match status" value="1"/>
</dbReference>